<evidence type="ECO:0000259" key="2">
    <source>
        <dbReference type="Pfam" id="PF07596"/>
    </source>
</evidence>
<evidence type="ECO:0000313" key="4">
    <source>
        <dbReference type="Proteomes" id="UP000280296"/>
    </source>
</evidence>
<dbReference type="PROSITE" id="PS00409">
    <property type="entry name" value="PROKAR_NTER_METHYL"/>
    <property type="match status" value="1"/>
</dbReference>
<keyword evidence="4" id="KW-1185">Reference proteome</keyword>
<accession>A0A432MP00</accession>
<dbReference type="OrthoDB" id="236724at2"/>
<evidence type="ECO:0000313" key="3">
    <source>
        <dbReference type="EMBL" id="RUL89132.1"/>
    </source>
</evidence>
<keyword evidence="1" id="KW-0812">Transmembrane</keyword>
<evidence type="ECO:0000256" key="1">
    <source>
        <dbReference type="SAM" id="Phobius"/>
    </source>
</evidence>
<feature type="domain" description="DUF1559" evidence="2">
    <location>
        <begin position="35"/>
        <end position="342"/>
    </location>
</feature>
<protein>
    <submittedName>
        <fullName evidence="3">DUF1559 domain-containing protein</fullName>
    </submittedName>
</protein>
<dbReference type="InterPro" id="IPR012902">
    <property type="entry name" value="N_methyl_site"/>
</dbReference>
<dbReference type="EMBL" id="RYZH01000004">
    <property type="protein sequence ID" value="RUL89132.1"/>
    <property type="molecule type" value="Genomic_DNA"/>
</dbReference>
<keyword evidence="1" id="KW-0472">Membrane</keyword>
<organism evidence="3 4">
    <name type="scientific">Tautonia sociabilis</name>
    <dbReference type="NCBI Taxonomy" id="2080755"/>
    <lineage>
        <taxon>Bacteria</taxon>
        <taxon>Pseudomonadati</taxon>
        <taxon>Planctomycetota</taxon>
        <taxon>Planctomycetia</taxon>
        <taxon>Isosphaerales</taxon>
        <taxon>Isosphaeraceae</taxon>
        <taxon>Tautonia</taxon>
    </lineage>
</organism>
<dbReference type="InterPro" id="IPR011453">
    <property type="entry name" value="DUF1559"/>
</dbReference>
<dbReference type="Pfam" id="PF07596">
    <property type="entry name" value="SBP_bac_10"/>
    <property type="match status" value="1"/>
</dbReference>
<sequence>MHISSRNVRGFTLIELLVVIAIIGVLIALLLPAVQSAREAARRAQCTNNLKQIGLGMHNYHSANNVFPPGAAASNNPVNLGDGGRTCINWMGWSPHAMLLGYIEGQPLYSAINFNFDPISWPSAPYNTTVVYSKLSVFLCPSDGNAGQSFINNYYASIGTTTNSSGNLNQDDCFRPGGRSTGMFYYATSYGLQNVRDGSSNTVAFSEGLVGSGNTTVEPYVTGVNRDGLVGHYDANQDIPTTMNNLQACTAQWKIAGVGSGLATNRGWYWAWGADNMSLFNTIVPPNSTQYQWGHCRFGCQGCGTVYSSDHSNIVNATSAHPGGANVLFGDGSVKFIKSTIAMPTWWALGTRSHGEVVSADQY</sequence>
<dbReference type="SUPFAM" id="SSF54523">
    <property type="entry name" value="Pili subunits"/>
    <property type="match status" value="1"/>
</dbReference>
<gene>
    <name evidence="3" type="ORF">TsocGM_03165</name>
</gene>
<dbReference type="Gene3D" id="3.30.700.10">
    <property type="entry name" value="Glycoprotein, Type 4 Pilin"/>
    <property type="match status" value="1"/>
</dbReference>
<dbReference type="Proteomes" id="UP000280296">
    <property type="component" value="Unassembled WGS sequence"/>
</dbReference>
<proteinExistence type="predicted"/>
<dbReference type="NCBIfam" id="TIGR02532">
    <property type="entry name" value="IV_pilin_GFxxxE"/>
    <property type="match status" value="1"/>
</dbReference>
<keyword evidence="1" id="KW-1133">Transmembrane helix</keyword>
<feature type="transmembrane region" description="Helical" evidence="1">
    <location>
        <begin position="12"/>
        <end position="34"/>
    </location>
</feature>
<dbReference type="PANTHER" id="PTHR30093:SF2">
    <property type="entry name" value="TYPE II SECRETION SYSTEM PROTEIN H"/>
    <property type="match status" value="1"/>
</dbReference>
<dbReference type="AlphaFoldDB" id="A0A432MP00"/>
<dbReference type="InterPro" id="IPR045584">
    <property type="entry name" value="Pilin-like"/>
</dbReference>
<dbReference type="Pfam" id="PF07963">
    <property type="entry name" value="N_methyl"/>
    <property type="match status" value="1"/>
</dbReference>
<name>A0A432MP00_9BACT</name>
<reference evidence="3 4" key="2">
    <citation type="submission" date="2019-01" db="EMBL/GenBank/DDBJ databases">
        <title>Tautonia sociabilis, a novel thermotolerant planctomycete of Isosphaeraceae family, isolated from a 4000 m deep subterranean habitat.</title>
        <authorList>
            <person name="Kovaleva O.L."/>
            <person name="Elcheninov A.G."/>
            <person name="Van Heerden E."/>
            <person name="Toshchakov S.V."/>
            <person name="Novikov A."/>
            <person name="Bonch-Osmolovskaya E.A."/>
            <person name="Kublanov I.V."/>
        </authorList>
    </citation>
    <scope>NUCLEOTIDE SEQUENCE [LARGE SCALE GENOMIC DNA]</scope>
    <source>
        <strain evidence="3 4">GM2012</strain>
    </source>
</reference>
<dbReference type="NCBIfam" id="TIGR04294">
    <property type="entry name" value="pre_pil_HX9DG"/>
    <property type="match status" value="1"/>
</dbReference>
<comment type="caution">
    <text evidence="3">The sequence shown here is derived from an EMBL/GenBank/DDBJ whole genome shotgun (WGS) entry which is preliminary data.</text>
</comment>
<dbReference type="InterPro" id="IPR027558">
    <property type="entry name" value="Pre_pil_HX9DG_C"/>
</dbReference>
<reference evidence="3 4" key="1">
    <citation type="submission" date="2018-12" db="EMBL/GenBank/DDBJ databases">
        <authorList>
            <person name="Toschakov S.V."/>
        </authorList>
    </citation>
    <scope>NUCLEOTIDE SEQUENCE [LARGE SCALE GENOMIC DNA]</scope>
    <source>
        <strain evidence="3 4">GM2012</strain>
    </source>
</reference>
<dbReference type="PANTHER" id="PTHR30093">
    <property type="entry name" value="GENERAL SECRETION PATHWAY PROTEIN G"/>
    <property type="match status" value="1"/>
</dbReference>
<dbReference type="RefSeq" id="WP_126723867.1">
    <property type="nucleotide sequence ID" value="NZ_RYZH01000004.1"/>
</dbReference>